<keyword evidence="2" id="KW-1185">Reference proteome</keyword>
<comment type="caution">
    <text evidence="1">The sequence shown here is derived from an EMBL/GenBank/DDBJ whole genome shotgun (WGS) entry which is preliminary data.</text>
</comment>
<evidence type="ECO:0000313" key="2">
    <source>
        <dbReference type="Proteomes" id="UP001062846"/>
    </source>
</evidence>
<organism evidence="1 2">
    <name type="scientific">Rhododendron molle</name>
    <name type="common">Chinese azalea</name>
    <name type="synonym">Azalea mollis</name>
    <dbReference type="NCBI Taxonomy" id="49168"/>
    <lineage>
        <taxon>Eukaryota</taxon>
        <taxon>Viridiplantae</taxon>
        <taxon>Streptophyta</taxon>
        <taxon>Embryophyta</taxon>
        <taxon>Tracheophyta</taxon>
        <taxon>Spermatophyta</taxon>
        <taxon>Magnoliopsida</taxon>
        <taxon>eudicotyledons</taxon>
        <taxon>Gunneridae</taxon>
        <taxon>Pentapetalae</taxon>
        <taxon>asterids</taxon>
        <taxon>Ericales</taxon>
        <taxon>Ericaceae</taxon>
        <taxon>Ericoideae</taxon>
        <taxon>Rhodoreae</taxon>
        <taxon>Rhododendron</taxon>
    </lineage>
</organism>
<reference evidence="1" key="1">
    <citation type="submission" date="2022-02" db="EMBL/GenBank/DDBJ databases">
        <title>Plant Genome Project.</title>
        <authorList>
            <person name="Zhang R.-G."/>
        </authorList>
    </citation>
    <scope>NUCLEOTIDE SEQUENCE</scope>
    <source>
        <strain evidence="1">AT1</strain>
    </source>
</reference>
<sequence length="83" mass="9732">MWSGFEDNFCWPHTTWSQTWRPKRDFNLLSAKQEEEKAREKSALEAAEKEAALARMHQMKALSLRPEPEYGADVTQVKFPFCL</sequence>
<dbReference type="Proteomes" id="UP001062846">
    <property type="component" value="Chromosome 7"/>
</dbReference>
<proteinExistence type="predicted"/>
<dbReference type="EMBL" id="CM046394">
    <property type="protein sequence ID" value="KAI8546160.1"/>
    <property type="molecule type" value="Genomic_DNA"/>
</dbReference>
<gene>
    <name evidence="1" type="ORF">RHMOL_Rhmol07G0095900</name>
</gene>
<protein>
    <submittedName>
        <fullName evidence="1">Uncharacterized protein</fullName>
    </submittedName>
</protein>
<evidence type="ECO:0000313" key="1">
    <source>
        <dbReference type="EMBL" id="KAI8546160.1"/>
    </source>
</evidence>
<name>A0ACC0MZ28_RHOML</name>
<accession>A0ACC0MZ28</accession>